<evidence type="ECO:0000313" key="3">
    <source>
        <dbReference type="EMBL" id="SPN98307.1"/>
    </source>
</evidence>
<feature type="compositionally biased region" description="Polar residues" evidence="1">
    <location>
        <begin position="104"/>
        <end position="137"/>
    </location>
</feature>
<dbReference type="EMBL" id="ONZQ02000002">
    <property type="protein sequence ID" value="SPN98307.1"/>
    <property type="molecule type" value="Genomic_DNA"/>
</dbReference>
<feature type="compositionally biased region" description="Low complexity" evidence="1">
    <location>
        <begin position="564"/>
        <end position="582"/>
    </location>
</feature>
<feature type="compositionally biased region" description="Low complexity" evidence="1">
    <location>
        <begin position="229"/>
        <end position="256"/>
    </location>
</feature>
<evidence type="ECO:0000256" key="1">
    <source>
        <dbReference type="SAM" id="MobiDB-lite"/>
    </source>
</evidence>
<feature type="compositionally biased region" description="Basic and acidic residues" evidence="1">
    <location>
        <begin position="595"/>
        <end position="611"/>
    </location>
</feature>
<feature type="compositionally biased region" description="Polar residues" evidence="1">
    <location>
        <begin position="195"/>
        <end position="205"/>
    </location>
</feature>
<evidence type="ECO:0000256" key="2">
    <source>
        <dbReference type="SAM" id="Phobius"/>
    </source>
</evidence>
<feature type="compositionally biased region" description="Low complexity" evidence="1">
    <location>
        <begin position="138"/>
        <end position="148"/>
    </location>
</feature>
<feature type="compositionally biased region" description="Low complexity" evidence="1">
    <location>
        <begin position="77"/>
        <end position="103"/>
    </location>
</feature>
<keyword evidence="2" id="KW-1133">Transmembrane helix</keyword>
<reference evidence="3" key="1">
    <citation type="submission" date="2018-03" db="EMBL/GenBank/DDBJ databases">
        <authorList>
            <person name="Guldener U."/>
        </authorList>
    </citation>
    <scope>NUCLEOTIDE SEQUENCE</scope>
</reference>
<keyword evidence="2" id="KW-0472">Membrane</keyword>
<sequence length="841" mass="91589">MSPPPLRRQRPPLAEISSSRSTSLNNSLGIRLVPYSPPRPDGEQSQSSSRNTSRQLSSSRPSDALLAEPEGVGAFQGSDLSSSPPSSSALFGSSPPSARGSRGVTVSDSDSPFQSSATPPDINTRSYYSPNYNINALSGSSPSQSPPQADGHTSTSPPGQHQRPWSKRRHIIAINSDKTFSLIPQRGHDRDLQSPPLSYSTTSIASDPFTDDQPASSPLTTLREHDRSTSSAYTRTSTSSPASTDTPTATATPTRAPLHEDPLTTSSPWNYRMLGGLRKVPKTPNLKETIPSSSASPPDLPPCKLEESPISLPLELVAQPSESSLRSIHTPSTTSETDNYEVHASTSPYQPSNFSHSSASDDLNYRVLGQSPSPSPTAYTGEPPTSPGSDDNYVVHGGSSPVSSSPVRATRRTVRQEYSQESLLVLPLQPRRKPSVERLGFYKSISRESLRRAASLKSITSVLSQEATHSVLLAAPATAYLQGGPQAFSSILQDKRSKPTADVLSSSTAPHMTSHPHQWSSQLSTVHSESEGGSEPASRSLSLASYQARRSSGLPMNHSRNMLSISSSIDERSMSNSHSHSGSVDRPQASLARPSQRDLRQIRDQDEHGDGLTDLLYYGSGERRFLAYSSESTFSEASESRPASLYRSGSPTREHIPSQMHSQRRRPKKGRRKSSRHDIADQDQMPHSGEEQTYDPGSFLRRQTSSLWSPHLRHDNRASRYSVWEPPSTTWSADGPLLGRRNLQVALFIVGFIFPFAWMAGACLPLPPNPLLEMEEGDGSLSSLDVRTCPPQPSTLRQEDHYEGARWWRRLNRYMSIVGLLVIGAVIALVVLGVRQGWGSR</sequence>
<name>A0AAE8MR03_9PEZI</name>
<feature type="compositionally biased region" description="Low complexity" evidence="1">
    <location>
        <begin position="44"/>
        <end position="60"/>
    </location>
</feature>
<feature type="compositionally biased region" description="Low complexity" evidence="1">
    <location>
        <begin position="11"/>
        <end position="28"/>
    </location>
</feature>
<evidence type="ECO:0008006" key="5">
    <source>
        <dbReference type="Google" id="ProtNLM"/>
    </source>
</evidence>
<evidence type="ECO:0000313" key="4">
    <source>
        <dbReference type="Proteomes" id="UP001187682"/>
    </source>
</evidence>
<comment type="caution">
    <text evidence="3">The sequence shown here is derived from an EMBL/GenBank/DDBJ whole genome shotgun (WGS) entry which is preliminary data.</text>
</comment>
<gene>
    <name evidence="3" type="ORF">DNG_01361</name>
</gene>
<feature type="compositionally biased region" description="Low complexity" evidence="1">
    <location>
        <begin position="394"/>
        <end position="408"/>
    </location>
</feature>
<accession>A0AAE8MR03</accession>
<feature type="compositionally biased region" description="Polar residues" evidence="1">
    <location>
        <begin position="537"/>
        <end position="550"/>
    </location>
</feature>
<protein>
    <recommendedName>
        <fullName evidence="5">Serine-rich protein</fullName>
    </recommendedName>
</protein>
<feature type="compositionally biased region" description="Basic residues" evidence="1">
    <location>
        <begin position="662"/>
        <end position="675"/>
    </location>
</feature>
<feature type="region of interest" description="Disordered" evidence="1">
    <location>
        <begin position="492"/>
        <end position="615"/>
    </location>
</feature>
<feature type="compositionally biased region" description="Polar residues" evidence="1">
    <location>
        <begin position="344"/>
        <end position="361"/>
    </location>
</feature>
<feature type="region of interest" description="Disordered" evidence="1">
    <location>
        <begin position="631"/>
        <end position="697"/>
    </location>
</feature>
<feature type="compositionally biased region" description="Polar residues" evidence="1">
    <location>
        <begin position="503"/>
        <end position="527"/>
    </location>
</feature>
<proteinExistence type="predicted"/>
<feature type="transmembrane region" description="Helical" evidence="2">
    <location>
        <begin position="814"/>
        <end position="834"/>
    </location>
</feature>
<dbReference type="AlphaFoldDB" id="A0AAE8MR03"/>
<feature type="transmembrane region" description="Helical" evidence="2">
    <location>
        <begin position="745"/>
        <end position="767"/>
    </location>
</feature>
<feature type="compositionally biased region" description="Polar residues" evidence="1">
    <location>
        <begin position="320"/>
        <end position="337"/>
    </location>
</feature>
<feature type="region of interest" description="Disordered" evidence="1">
    <location>
        <begin position="1"/>
        <end position="410"/>
    </location>
</feature>
<keyword evidence="2" id="KW-0812">Transmembrane</keyword>
<organism evidence="3 4">
    <name type="scientific">Cephalotrichum gorgonifer</name>
    <dbReference type="NCBI Taxonomy" id="2041049"/>
    <lineage>
        <taxon>Eukaryota</taxon>
        <taxon>Fungi</taxon>
        <taxon>Dikarya</taxon>
        <taxon>Ascomycota</taxon>
        <taxon>Pezizomycotina</taxon>
        <taxon>Sordariomycetes</taxon>
        <taxon>Hypocreomycetidae</taxon>
        <taxon>Microascales</taxon>
        <taxon>Microascaceae</taxon>
        <taxon>Cephalotrichum</taxon>
    </lineage>
</organism>
<dbReference type="Proteomes" id="UP001187682">
    <property type="component" value="Unassembled WGS sequence"/>
</dbReference>
<keyword evidence="4" id="KW-1185">Reference proteome</keyword>